<comment type="function">
    <text evidence="10">Ubiquitin ligase protein which is a component of the N-end rule pathway. Recognizes and binds to proteins bearing specific N-terminal residues that are destabilizing according to the N-end rule, leading to their ubiquitination and subsequent degradation.</text>
</comment>
<dbReference type="EC" id="2.3.2.27" evidence="10"/>
<dbReference type="Gene3D" id="2.10.110.30">
    <property type="match status" value="1"/>
</dbReference>
<feature type="domain" description="UBR-type" evidence="12">
    <location>
        <begin position="36"/>
        <end position="107"/>
    </location>
</feature>
<feature type="compositionally biased region" description="Low complexity" evidence="11">
    <location>
        <begin position="1623"/>
        <end position="1632"/>
    </location>
</feature>
<feature type="region of interest" description="Disordered" evidence="11">
    <location>
        <begin position="1406"/>
        <end position="1547"/>
    </location>
</feature>
<feature type="region of interest" description="Disordered" evidence="11">
    <location>
        <begin position="1799"/>
        <end position="1849"/>
    </location>
</feature>
<reference evidence="13" key="1">
    <citation type="journal article" date="2021" name="Proc. Natl. Acad. Sci. U.S.A.">
        <title>Three genomes in the algal genus Volvox reveal the fate of a haploid sex-determining region after a transition to homothallism.</title>
        <authorList>
            <person name="Yamamoto K."/>
            <person name="Hamaji T."/>
            <person name="Kawai-Toyooka H."/>
            <person name="Matsuzaki R."/>
            <person name="Takahashi F."/>
            <person name="Nishimura Y."/>
            <person name="Kawachi M."/>
            <person name="Noguchi H."/>
            <person name="Minakuchi Y."/>
            <person name="Umen J.G."/>
            <person name="Toyoda A."/>
            <person name="Nozaki H."/>
        </authorList>
    </citation>
    <scope>NUCLEOTIDE SEQUENCE</scope>
    <source>
        <strain evidence="13">NIES-3780</strain>
    </source>
</reference>
<evidence type="ECO:0000256" key="5">
    <source>
        <dbReference type="ARBA" id="ARBA00022771"/>
    </source>
</evidence>
<name>A0A8J4ET38_9CHLO</name>
<dbReference type="PANTHER" id="PTHR21497">
    <property type="entry name" value="UBIQUITIN LIGASE E3 ALPHA-RELATED"/>
    <property type="match status" value="1"/>
</dbReference>
<dbReference type="GO" id="GO:0005737">
    <property type="term" value="C:cytoplasm"/>
    <property type="evidence" value="ECO:0007669"/>
    <property type="project" value="TreeGrafter"/>
</dbReference>
<evidence type="ECO:0000313" key="13">
    <source>
        <dbReference type="EMBL" id="GIL45678.1"/>
    </source>
</evidence>
<feature type="compositionally biased region" description="Basic residues" evidence="11">
    <location>
        <begin position="1523"/>
        <end position="1533"/>
    </location>
</feature>
<dbReference type="InterPro" id="IPR044046">
    <property type="entry name" value="E3_ligase_UBR-like_C"/>
</dbReference>
<feature type="region of interest" description="Disordered" evidence="11">
    <location>
        <begin position="1887"/>
        <end position="1906"/>
    </location>
</feature>
<dbReference type="CDD" id="cd16482">
    <property type="entry name" value="RING-H2_UBR1-like"/>
    <property type="match status" value="1"/>
</dbReference>
<gene>
    <name evidence="13" type="ORF">Vafri_2876</name>
</gene>
<feature type="region of interest" description="Disordered" evidence="11">
    <location>
        <begin position="681"/>
        <end position="702"/>
    </location>
</feature>
<feature type="compositionally biased region" description="Low complexity" evidence="11">
    <location>
        <begin position="2817"/>
        <end position="2840"/>
    </location>
</feature>
<evidence type="ECO:0000256" key="4">
    <source>
        <dbReference type="ARBA" id="ARBA00022723"/>
    </source>
</evidence>
<feature type="compositionally biased region" description="Basic and acidic residues" evidence="11">
    <location>
        <begin position="2054"/>
        <end position="2066"/>
    </location>
</feature>
<evidence type="ECO:0000256" key="11">
    <source>
        <dbReference type="SAM" id="MobiDB-lite"/>
    </source>
</evidence>
<feature type="compositionally biased region" description="Polar residues" evidence="11">
    <location>
        <begin position="2067"/>
        <end position="2079"/>
    </location>
</feature>
<comment type="similarity">
    <text evidence="8 10">Belongs to the E3 ubiquitin-protein ligase UBR1-like family.</text>
</comment>
<keyword evidence="4 10" id="KW-0479">Metal-binding</keyword>
<feature type="region of interest" description="Disordered" evidence="11">
    <location>
        <begin position="269"/>
        <end position="289"/>
    </location>
</feature>
<evidence type="ECO:0000259" key="12">
    <source>
        <dbReference type="PROSITE" id="PS51157"/>
    </source>
</evidence>
<feature type="region of interest" description="Disordered" evidence="11">
    <location>
        <begin position="2596"/>
        <end position="2615"/>
    </location>
</feature>
<evidence type="ECO:0000256" key="3">
    <source>
        <dbReference type="ARBA" id="ARBA00022679"/>
    </source>
</evidence>
<keyword evidence="5 10" id="KW-0863">Zinc-finger</keyword>
<dbReference type="Pfam" id="PF22960">
    <property type="entry name" value="WHD_UBR1"/>
    <property type="match status" value="1"/>
</dbReference>
<comment type="catalytic activity">
    <reaction evidence="1 10">
        <text>S-ubiquitinyl-[E2 ubiquitin-conjugating enzyme]-L-cysteine + [acceptor protein]-L-lysine = [E2 ubiquitin-conjugating enzyme]-L-cysteine + N(6)-ubiquitinyl-[acceptor protein]-L-lysine.</text>
        <dbReference type="EC" id="2.3.2.27"/>
    </reaction>
</comment>
<keyword evidence="3 10" id="KW-0808">Transferase</keyword>
<feature type="region of interest" description="Disordered" evidence="11">
    <location>
        <begin position="1623"/>
        <end position="1652"/>
    </location>
</feature>
<feature type="region of interest" description="Disordered" evidence="11">
    <location>
        <begin position="2347"/>
        <end position="2382"/>
    </location>
</feature>
<dbReference type="UniPathway" id="UPA00143"/>
<dbReference type="Pfam" id="PF18995">
    <property type="entry name" value="PRT6_C"/>
    <property type="match status" value="1"/>
</dbReference>
<dbReference type="CDD" id="cd19673">
    <property type="entry name" value="UBR-box_UBR3"/>
    <property type="match status" value="1"/>
</dbReference>
<feature type="compositionally biased region" description="Polar residues" evidence="11">
    <location>
        <begin position="2597"/>
        <end position="2606"/>
    </location>
</feature>
<evidence type="ECO:0000313" key="14">
    <source>
        <dbReference type="Proteomes" id="UP000747399"/>
    </source>
</evidence>
<feature type="region of interest" description="Disordered" evidence="11">
    <location>
        <begin position="2282"/>
        <end position="2320"/>
    </location>
</feature>
<evidence type="ECO:0000256" key="7">
    <source>
        <dbReference type="ARBA" id="ARBA00022833"/>
    </source>
</evidence>
<feature type="compositionally biased region" description="Low complexity" evidence="11">
    <location>
        <begin position="1506"/>
        <end position="1515"/>
    </location>
</feature>
<protein>
    <recommendedName>
        <fullName evidence="10">E3 ubiquitin-protein ligase</fullName>
        <ecNumber evidence="10">2.3.2.27</ecNumber>
    </recommendedName>
</protein>
<feature type="compositionally biased region" description="Low complexity" evidence="11">
    <location>
        <begin position="2369"/>
        <end position="2379"/>
    </location>
</feature>
<evidence type="ECO:0000256" key="6">
    <source>
        <dbReference type="ARBA" id="ARBA00022786"/>
    </source>
</evidence>
<sequence>MDKWIEECEQSLCLSINQRGGFDAYLAALAPKDCGGQCTAIWPAGALAYRCRTCQLTSSSAVCVSCFKAGGHEDHDWIQYRSASGGCCDCGDLSAWRAEGCCPAHQPGRRVVPLEQLLRPEPRMLLEAVLEAALARLSECLGQCTGPQCSAAQRRDAQLLCVWLQRFASLAPVRRPMSDALRRALHEQPLQEQGREVAEVKALQQSLDFLGETTSVLQEQKLMWQQQDQQLQVLQERLQGHIDRLQQVRQQEGQRMQLLVGMQQSLRELSEGAGSDPGDPAGDPAATLGGSSLHVREVMASATPAVATSAAGESKPGAKDIAARAVAVALPRAAAGSLPPTVETAATAAKPNFNAAAAATAATEASAIAAAAMSELSSLSAVSLVPVALSTKVYQAQARGIISRLSRLHLQPQPQPLGAGPGSHADGDSLLRRWVLGLRWLHPDLLHHLTSLLLLLLYETDFKYDMAVHLMDCYANMLSAIGGLAPSQQAPAGDGGGSSGSGRHPLCGVLDRLVVQLFNSEEVTTRLVSERNVMEQHLAVLSYLTGAFIDELHGAAGRGAAAASGDASPMRGWEADLDSEQRLNAILDAMRRLASDFSTLVHHVPVAHYLLSNGQLWGEVFLGGLVRPLQAMLPHRRKVSGDIEERAKFRVPLACSAEFVVTACVAELLTTVTGLRPAAAAARSSGGGSAPWGSRAGSGGGTDEERVKVLYGAARQAFEACEEWCSDRLARSGARGVTSPTQGAAAGGGSGPSPRRLSVAADLYEGLLAGELEASPHLPLHRTASAFVQALLQLEQEGGPIGQLARSHVEQLLSMQASLDEGSAWRPVNRFLLLGQAFVSQIIARRWLRNGEDVSQVELFVLNGRELTDLDVLMTQCWMAAEDPDVVLYDTLSATGAKPLLAAAGVPAPGPSAGGGSSRTQTPAPAELQDPTSAAACSEALRWLVSLLRERNVTGLDPGERLRSTLVQWLALRDWTYNQLHELLPQDLQQQSHMEQVLAEVATYRAASLSQARHYSLRREAWDLFCPAFIHYTPSMRSRAWEAAMAARKPLGGAAGSGGKGGGGDAVNVVYQPHWQLRRPRHPLPGSLEPMQRVLETPGLWRLVAWVLQACMSGAPRLPEDTLLGALNLLALQLHRLEDLLGRMPPNGHGKQNPPLDQHQHQHQQHQQHHTSADSPKLTPAPGHGEELSRLRTSISVGATALTGAARPAAITGNNTHIRNQHGHPDDKQLYLQHDQDSNHQPESNRRLIGTASLLGTGIVSLLAALLHSQTPTPASIAPLAPAAGPAPVVVQLSSETVDCLQWLHQTATRLVLAAEAVGVLETVPRAGATAEAGTSAASTEAGEQAVLDAFTCTGSGGGPASGTAEAVEAEAARRRELARQRQAAMMAKLRAQQEAFLKRATVQDAVASDSSDEDEDAECRATTQSDDEEEEHGKNEEDMQEWIAAGSGAGPSTGGEAAVPSDEGNEHSEGSEGSEDIRGVSPGDAGWMSSSLSDEGGDEGGHGSGVVRLGGRRSNAVGISGGRRRRGCHRGRSPGAATAGPSQAAVGATRQQLPLGRWLPVDLPDPSCAVCREGTAGGRHGPLAYIAHTAMCFCTAAPLRPGRAWDDDPSTQSSETLASLPAAAWPAATAAADEEQGDAPADRQAPAEDDDLERAGCAAAGDLIRPGSAAQDMWLQAWRSGGPAVCETDLGGGPHVHCCGHVIHTQCFARFVAGQLRQYLSGAHFPGSHLVMPEMSEFLCPVCRRLANGIVPAAPFQWRQPRAAAAVTRRRTACSQTLRTRLRRKMRTRTASGLNLAITAAPPVPSGSDLDASRGSGPHTSSIVISDSCLPLARDDDPSSRPGDGCDRQVVVGGVGCGSGATDAINAASEQDGGIEDWPMADAEAAAGTEAGTGSRAMQGSPFPPLPPLGHVAGLGALQGLMDSLELCASGPKDTATVVEAGRSGAKGPAAQCVEPGRGPGLGNRGCVFERIFGTYGEVANMATHQMLREGITHMAQLERALEARARLLQLRNPPDAAASNASHNPALPPADPEPRAEASPGIIMEQQQHTQQRGEEAQHEHASTTDHPLQEPTNVLFTSGGAANDGAYASGQVMAEGQPAAAAEAAAAATAPVVVTSRSTWPWRWQVAVPVGWRLPPAPKPKLAGYCSRLTDALAVWKGLSPHTRLWAALAHNLAHFEAVRRPIVLARGVLGGPEAAAAIVGGADGGSGTGVAHSVTGLLAVEAAHWRAIAALTAMAVCGGVRHGSIIGGDAAASGSATPGGRAASASASGIPSRLAADAAAASSLLRDPTNPPTHPPGARHSHSNFQSHQHYPQQPNPQLQPVLAVFHNQLRWLLCELETMGVSRSPPPAPPQAPGITTTVAGEEQQQQQLGPQQQSGVVGSAAGCTAELGEDLLEPPPPAASLDWTCAFLRPYLPEIVVPRLAASLVGSDLPSLRSRRSTHPHKSTYLLALSFRRLTGLDDLTADPLLLTLELLGAGLSGLAGASLVPGAKTTASGVAAADTAELGEWLPGSPQQLLRTVLRLVWPIQVVQAGIWRAATAPPEGADCASAAASAPPRPSSAPLATESGCEDLDFVRLVNLYGAALSELGAQQERGQARQSQGRVHHGVGAAGSSGPGLALGSLSSALLPFLVRVYALDCALGHQTPDAALMSAYASLPLPLSSATGQYRHNLHHDKQYRQRHNAAASGSAYTTAPAASTAVGASARVEGAVPLTEASTHEPAVLTSSRSVPDAAGLATTEMEVETPGEAAAPEEADLRAAASAAALVGHLVAALGLSDVVDALREPLLLSRRRASEVVAAAARYTAEADDKGAASPSASGSGELPPQQQQQQQQQQSHHTPPSDLQDALLARVLARWCGARVLAVMVDPAAKAQNGQTGAGPADPVGGATAAAATPAAAGAADVVALPARPQLTWYRGLPPPPSLIPLPYLFQSLFLHFAEARCPDCGAKPDNPALCLLTGRFVCNLWRGCGEGRGGAGGVGGGLLHAREHCGGACLLLSLRSTRVVAVRGNRLAMCQSPYLDAHGDEDPDLRRGRPLYLDAACYRQLSRLWGSAALEFDTQLLHNSRADLVGL</sequence>
<feature type="zinc finger region" description="UBR-type" evidence="9">
    <location>
        <begin position="36"/>
        <end position="107"/>
    </location>
</feature>
<dbReference type="PANTHER" id="PTHR21497:SF24">
    <property type="entry name" value="E3 UBIQUITIN-PROTEIN LIGASE UBR1"/>
    <property type="match status" value="1"/>
</dbReference>
<dbReference type="GO" id="GO:0071596">
    <property type="term" value="P:ubiquitin-dependent protein catabolic process via the N-end rule pathway"/>
    <property type="evidence" value="ECO:0007669"/>
    <property type="project" value="UniProtKB-UniRule"/>
</dbReference>
<dbReference type="EMBL" id="BNCO01000003">
    <property type="protein sequence ID" value="GIL45678.1"/>
    <property type="molecule type" value="Genomic_DNA"/>
</dbReference>
<dbReference type="InterPro" id="IPR003126">
    <property type="entry name" value="Znf_UBR"/>
</dbReference>
<keyword evidence="14" id="KW-1185">Reference proteome</keyword>
<feature type="compositionally biased region" description="Basic and acidic residues" evidence="11">
    <location>
        <begin position="1465"/>
        <end position="1479"/>
    </location>
</feature>
<accession>A0A8J4ET38</accession>
<evidence type="ECO:0000256" key="1">
    <source>
        <dbReference type="ARBA" id="ARBA00000900"/>
    </source>
</evidence>
<dbReference type="InterPro" id="IPR039164">
    <property type="entry name" value="UBR1-like"/>
</dbReference>
<dbReference type="InterPro" id="IPR055194">
    <property type="entry name" value="UBR1-like_WH"/>
</dbReference>
<feature type="region of interest" description="Disordered" evidence="11">
    <location>
        <begin position="908"/>
        <end position="928"/>
    </location>
</feature>
<dbReference type="SMART" id="SM00396">
    <property type="entry name" value="ZnF_UBR1"/>
    <property type="match status" value="1"/>
</dbReference>
<keyword evidence="7 10" id="KW-0862">Zinc</keyword>
<evidence type="ECO:0000256" key="9">
    <source>
        <dbReference type="PROSITE-ProRule" id="PRU00508"/>
    </source>
</evidence>
<comment type="pathway">
    <text evidence="2 10">Protein modification; protein ubiquitination.</text>
</comment>
<feature type="compositionally biased region" description="Gly residues" evidence="11">
    <location>
        <begin position="685"/>
        <end position="701"/>
    </location>
</feature>
<dbReference type="GO" id="GO:0008270">
    <property type="term" value="F:zinc ion binding"/>
    <property type="evidence" value="ECO:0007669"/>
    <property type="project" value="UniProtKB-UniRule"/>
</dbReference>
<evidence type="ECO:0000256" key="8">
    <source>
        <dbReference type="ARBA" id="ARBA00046341"/>
    </source>
</evidence>
<dbReference type="GO" id="GO:0016567">
    <property type="term" value="P:protein ubiquitination"/>
    <property type="evidence" value="ECO:0007669"/>
    <property type="project" value="UniProtKB-UniRule"/>
</dbReference>
<feature type="region of interest" description="Disordered" evidence="11">
    <location>
        <begin position="2809"/>
        <end position="2848"/>
    </location>
</feature>
<keyword evidence="6 10" id="KW-0833">Ubl conjugation pathway</keyword>
<feature type="region of interest" description="Disordered" evidence="11">
    <location>
        <begin position="2017"/>
        <end position="2083"/>
    </location>
</feature>
<feature type="compositionally biased region" description="Low complexity" evidence="11">
    <location>
        <begin position="272"/>
        <end position="286"/>
    </location>
</feature>
<dbReference type="GO" id="GO:0000151">
    <property type="term" value="C:ubiquitin ligase complex"/>
    <property type="evidence" value="ECO:0007669"/>
    <property type="project" value="TreeGrafter"/>
</dbReference>
<dbReference type="Pfam" id="PF02207">
    <property type="entry name" value="zf-UBR"/>
    <property type="match status" value="1"/>
</dbReference>
<comment type="caution">
    <text evidence="13">The sequence shown here is derived from an EMBL/GenBank/DDBJ whole genome shotgun (WGS) entry which is preliminary data.</text>
</comment>
<evidence type="ECO:0000256" key="10">
    <source>
        <dbReference type="RuleBase" id="RU366018"/>
    </source>
</evidence>
<dbReference type="PROSITE" id="PS51157">
    <property type="entry name" value="ZF_UBR"/>
    <property type="match status" value="1"/>
</dbReference>
<dbReference type="GO" id="GO:0061630">
    <property type="term" value="F:ubiquitin protein ligase activity"/>
    <property type="evidence" value="ECO:0007669"/>
    <property type="project" value="UniProtKB-UniRule"/>
</dbReference>
<dbReference type="Proteomes" id="UP000747399">
    <property type="component" value="Unassembled WGS sequence"/>
</dbReference>
<proteinExistence type="inferred from homology"/>
<feature type="compositionally biased region" description="Low complexity" evidence="11">
    <location>
        <begin position="2282"/>
        <end position="2291"/>
    </location>
</feature>
<dbReference type="FunFam" id="2.10.110.30:FF:000002">
    <property type="entry name" value="Putative e3 ubiquitin-protein ligase ubr3"/>
    <property type="match status" value="1"/>
</dbReference>
<feature type="compositionally biased region" description="Basic and acidic residues" evidence="11">
    <location>
        <begin position="1834"/>
        <end position="1848"/>
    </location>
</feature>
<evidence type="ECO:0000256" key="2">
    <source>
        <dbReference type="ARBA" id="ARBA00004906"/>
    </source>
</evidence>
<feature type="compositionally biased region" description="Low complexity" evidence="11">
    <location>
        <begin position="2310"/>
        <end position="2320"/>
    </location>
</feature>
<organism evidence="13 14">
    <name type="scientific">Volvox africanus</name>
    <dbReference type="NCBI Taxonomy" id="51714"/>
    <lineage>
        <taxon>Eukaryota</taxon>
        <taxon>Viridiplantae</taxon>
        <taxon>Chlorophyta</taxon>
        <taxon>core chlorophytes</taxon>
        <taxon>Chlorophyceae</taxon>
        <taxon>CS clade</taxon>
        <taxon>Chlamydomonadales</taxon>
        <taxon>Volvocaceae</taxon>
        <taxon>Volvox</taxon>
    </lineage>
</organism>
<feature type="region of interest" description="Disordered" evidence="11">
    <location>
        <begin position="1141"/>
        <end position="1186"/>
    </location>
</feature>